<dbReference type="InterPro" id="IPR000014">
    <property type="entry name" value="PAS"/>
</dbReference>
<dbReference type="InterPro" id="IPR036097">
    <property type="entry name" value="HisK_dim/P_sf"/>
</dbReference>
<name>A0A549SQ17_METSR</name>
<dbReference type="GO" id="GO:0000155">
    <property type="term" value="F:phosphorelay sensor kinase activity"/>
    <property type="evidence" value="ECO:0007669"/>
    <property type="project" value="InterPro"/>
</dbReference>
<dbReference type="PRINTS" id="PR00344">
    <property type="entry name" value="BCTRLSENSOR"/>
</dbReference>
<dbReference type="PANTHER" id="PTHR43047">
    <property type="entry name" value="TWO-COMPONENT HISTIDINE PROTEIN KINASE"/>
    <property type="match status" value="1"/>
</dbReference>
<dbReference type="InterPro" id="IPR003594">
    <property type="entry name" value="HATPase_dom"/>
</dbReference>
<dbReference type="CDD" id="cd00082">
    <property type="entry name" value="HisKA"/>
    <property type="match status" value="1"/>
</dbReference>
<dbReference type="SUPFAM" id="SSF55874">
    <property type="entry name" value="ATPase domain of HSP90 chaperone/DNA topoisomerase II/histidine kinase"/>
    <property type="match status" value="1"/>
</dbReference>
<keyword evidence="6" id="KW-0812">Transmembrane</keyword>
<dbReference type="InterPro" id="IPR004358">
    <property type="entry name" value="Sig_transdc_His_kin-like_C"/>
</dbReference>
<keyword evidence="4" id="KW-0808">Transferase</keyword>
<dbReference type="SMART" id="SM00388">
    <property type="entry name" value="HisKA"/>
    <property type="match status" value="1"/>
</dbReference>
<dbReference type="InterPro" id="IPR013655">
    <property type="entry name" value="PAS_fold_3"/>
</dbReference>
<dbReference type="GO" id="GO:0005886">
    <property type="term" value="C:plasma membrane"/>
    <property type="evidence" value="ECO:0007669"/>
    <property type="project" value="TreeGrafter"/>
</dbReference>
<dbReference type="SUPFAM" id="SSF55785">
    <property type="entry name" value="PYP-like sensor domain (PAS domain)"/>
    <property type="match status" value="2"/>
</dbReference>
<evidence type="ECO:0000259" key="7">
    <source>
        <dbReference type="PROSITE" id="PS50109"/>
    </source>
</evidence>
<feature type="transmembrane region" description="Helical" evidence="6">
    <location>
        <begin position="38"/>
        <end position="57"/>
    </location>
</feature>
<dbReference type="InterPro" id="IPR000700">
    <property type="entry name" value="PAS-assoc_C"/>
</dbReference>
<dbReference type="EC" id="2.7.13.3" evidence="2"/>
<evidence type="ECO:0000256" key="2">
    <source>
        <dbReference type="ARBA" id="ARBA00012438"/>
    </source>
</evidence>
<evidence type="ECO:0000313" key="9">
    <source>
        <dbReference type="EMBL" id="TRL31710.1"/>
    </source>
</evidence>
<dbReference type="EMBL" id="VJMF01000052">
    <property type="protein sequence ID" value="TRL31710.1"/>
    <property type="molecule type" value="Genomic_DNA"/>
</dbReference>
<dbReference type="PROSITE" id="PS50113">
    <property type="entry name" value="PAC"/>
    <property type="match status" value="1"/>
</dbReference>
<dbReference type="InterPro" id="IPR005467">
    <property type="entry name" value="His_kinase_dom"/>
</dbReference>
<keyword evidence="6" id="KW-0472">Membrane</keyword>
<dbReference type="PANTHER" id="PTHR43047:SF72">
    <property type="entry name" value="OSMOSENSING HISTIDINE PROTEIN KINASE SLN1"/>
    <property type="match status" value="1"/>
</dbReference>
<evidence type="ECO:0000256" key="1">
    <source>
        <dbReference type="ARBA" id="ARBA00000085"/>
    </source>
</evidence>
<protein>
    <recommendedName>
        <fullName evidence="2">histidine kinase</fullName>
        <ecNumber evidence="2">2.7.13.3</ecNumber>
    </recommendedName>
</protein>
<dbReference type="Gene3D" id="3.30.450.20">
    <property type="entry name" value="PAS domain"/>
    <property type="match status" value="2"/>
</dbReference>
<dbReference type="PROSITE" id="PS50109">
    <property type="entry name" value="HIS_KIN"/>
    <property type="match status" value="1"/>
</dbReference>
<keyword evidence="5" id="KW-0418">Kinase</keyword>
<dbReference type="SMART" id="SM00387">
    <property type="entry name" value="HATPase_c"/>
    <property type="match status" value="1"/>
</dbReference>
<sequence length="762" mass="81128">MARGRAANTTTCADSSWSAAGSASIGRAIAQQLSARRATVALGACALALGALLLLLAEAAHERILIEAAQELEIFARAVSRDVEASARGGAAALPDYAAMRGRRVAVADASGRIVAATAPLDASGALAGLLGAEQILTEFADKAGVMRVTLADGRKALATVRNLAPTAGQGAGQVAAILPYDAALADWRWSVARNAALAAAAALATTLGLVAFRRQARRAALAERAQIDLRRRVDAALGSGRCGLWDWDIARGRIHWSQSMFALLGLDPQPRSLSFGELKTRLHPQDGDLIAIVETIVASGSRGMDHEFRIRTARGDFLWLRACAELIDDAQGGKRLVGVAVDISEQRALAEGAATADMRLRDAIETISEAFVLWDAHNRLVACNSKFLALHGLAAEAAAPGASYARIMASASAALAETQIVSDEAVTASERTYEARLADGRWLQISERRTKDGGYVSVGADITTLKRNQEKLIDSERRLTASVADLLKSRQTLEAQAQQLATLAEQYHLQKGEAEAAYQAKSEFLANMSHELRTPLNAIIGFSEMMQAQVFGELGSTKYVEYCNHIHQGGRYLLDVLTDILDMSRLEAGCVRLDQREVDVSGAVRATVERYRDSAETKRVEISVDACDGLRCYGDHDAIVKSIGVLVSNSLKFTTAGGAVRVRARRLARSVAIFVEDDGCGIEKAAIPKLGRPFEQPTAVIENGMKGSGLGLAIARSLIALHGGALRIRSHVGIGTIAMLRIPVRPTTRAISAQGARTSLH</sequence>
<gene>
    <name evidence="9" type="ORF">FM996_13325</name>
</gene>
<feature type="domain" description="Histidine kinase" evidence="7">
    <location>
        <begin position="528"/>
        <end position="747"/>
    </location>
</feature>
<dbReference type="AlphaFoldDB" id="A0A549SQ17"/>
<dbReference type="RefSeq" id="WP_142863418.1">
    <property type="nucleotide sequence ID" value="NZ_VJMF01000052.1"/>
</dbReference>
<dbReference type="Gene3D" id="2.10.70.100">
    <property type="match status" value="1"/>
</dbReference>
<comment type="caution">
    <text evidence="9">The sequence shown here is derived from an EMBL/GenBank/DDBJ whole genome shotgun (WGS) entry which is preliminary data.</text>
</comment>
<evidence type="ECO:0000259" key="8">
    <source>
        <dbReference type="PROSITE" id="PS50113"/>
    </source>
</evidence>
<organism evidence="9 10">
    <name type="scientific">Methylosinus sporium</name>
    <dbReference type="NCBI Taxonomy" id="428"/>
    <lineage>
        <taxon>Bacteria</taxon>
        <taxon>Pseudomonadati</taxon>
        <taxon>Pseudomonadota</taxon>
        <taxon>Alphaproteobacteria</taxon>
        <taxon>Hyphomicrobiales</taxon>
        <taxon>Methylocystaceae</taxon>
        <taxon>Methylosinus</taxon>
    </lineage>
</organism>
<dbReference type="SMART" id="SM00086">
    <property type="entry name" value="PAC"/>
    <property type="match status" value="1"/>
</dbReference>
<evidence type="ECO:0000256" key="5">
    <source>
        <dbReference type="ARBA" id="ARBA00022777"/>
    </source>
</evidence>
<dbReference type="NCBIfam" id="TIGR00229">
    <property type="entry name" value="sensory_box"/>
    <property type="match status" value="1"/>
</dbReference>
<dbReference type="Gene3D" id="3.30.565.10">
    <property type="entry name" value="Histidine kinase-like ATPase, C-terminal domain"/>
    <property type="match status" value="1"/>
</dbReference>
<dbReference type="InterPro" id="IPR003661">
    <property type="entry name" value="HisK_dim/P_dom"/>
</dbReference>
<evidence type="ECO:0000256" key="4">
    <source>
        <dbReference type="ARBA" id="ARBA00022679"/>
    </source>
</evidence>
<accession>A0A549SQ17</accession>
<dbReference type="Proteomes" id="UP000316781">
    <property type="component" value="Unassembled WGS sequence"/>
</dbReference>
<dbReference type="InterPro" id="IPR035965">
    <property type="entry name" value="PAS-like_dom_sf"/>
</dbReference>
<keyword evidence="3" id="KW-0597">Phosphoprotein</keyword>
<evidence type="ECO:0000313" key="10">
    <source>
        <dbReference type="Proteomes" id="UP000316781"/>
    </source>
</evidence>
<dbReference type="Pfam" id="PF08447">
    <property type="entry name" value="PAS_3"/>
    <property type="match status" value="1"/>
</dbReference>
<proteinExistence type="predicted"/>
<keyword evidence="6" id="KW-1133">Transmembrane helix</keyword>
<feature type="domain" description="PAC" evidence="8">
    <location>
        <begin position="305"/>
        <end position="356"/>
    </location>
</feature>
<dbReference type="InterPro" id="IPR036890">
    <property type="entry name" value="HATPase_C_sf"/>
</dbReference>
<evidence type="ECO:0000256" key="3">
    <source>
        <dbReference type="ARBA" id="ARBA00022553"/>
    </source>
</evidence>
<dbReference type="Gene3D" id="1.10.287.130">
    <property type="match status" value="1"/>
</dbReference>
<dbReference type="SUPFAM" id="SSF47384">
    <property type="entry name" value="Homodimeric domain of signal transducing histidine kinase"/>
    <property type="match status" value="1"/>
</dbReference>
<dbReference type="CDD" id="cd00130">
    <property type="entry name" value="PAS"/>
    <property type="match status" value="1"/>
</dbReference>
<dbReference type="Pfam" id="PF00512">
    <property type="entry name" value="HisKA"/>
    <property type="match status" value="1"/>
</dbReference>
<comment type="catalytic activity">
    <reaction evidence="1">
        <text>ATP + protein L-histidine = ADP + protein N-phospho-L-histidine.</text>
        <dbReference type="EC" id="2.7.13.3"/>
    </reaction>
</comment>
<reference evidence="9 10" key="1">
    <citation type="submission" date="2019-07" db="EMBL/GenBank/DDBJ databases">
        <title>Ln-dependent methylotrophs.</title>
        <authorList>
            <person name="Tani A."/>
        </authorList>
    </citation>
    <scope>NUCLEOTIDE SEQUENCE [LARGE SCALE GENOMIC DNA]</scope>
    <source>
        <strain evidence="9 10">SM89A</strain>
    </source>
</reference>
<dbReference type="InterPro" id="IPR001610">
    <property type="entry name" value="PAC"/>
</dbReference>
<dbReference type="GO" id="GO:0009927">
    <property type="term" value="F:histidine phosphotransfer kinase activity"/>
    <property type="evidence" value="ECO:0007669"/>
    <property type="project" value="TreeGrafter"/>
</dbReference>
<dbReference type="Pfam" id="PF02518">
    <property type="entry name" value="HATPase_c"/>
    <property type="match status" value="1"/>
</dbReference>
<dbReference type="Pfam" id="PF12860">
    <property type="entry name" value="PAS_7"/>
    <property type="match status" value="1"/>
</dbReference>
<evidence type="ECO:0000256" key="6">
    <source>
        <dbReference type="SAM" id="Phobius"/>
    </source>
</evidence>